<gene>
    <name evidence="1" type="ordered locus">XCV3848</name>
</gene>
<dbReference type="EMBL" id="AM039952">
    <property type="protein sequence ID" value="CAJ25579.1"/>
    <property type="molecule type" value="Genomic_DNA"/>
</dbReference>
<dbReference type="HOGENOM" id="CLU_1786148_0_0_6"/>
<organism evidence="2">
    <name type="scientific">Xanthomonas euvesicatoria pv. vesicatoria (strain 85-10)</name>
    <name type="common">Xanthomonas campestris pv. vesicatoria</name>
    <dbReference type="NCBI Taxonomy" id="316273"/>
    <lineage>
        <taxon>Bacteria</taxon>
        <taxon>Pseudomonadati</taxon>
        <taxon>Pseudomonadota</taxon>
        <taxon>Gammaproteobacteria</taxon>
        <taxon>Lysobacterales</taxon>
        <taxon>Lysobacteraceae</taxon>
        <taxon>Xanthomonas</taxon>
    </lineage>
</organism>
<evidence type="ECO:0000313" key="1">
    <source>
        <dbReference type="EMBL" id="CAJ25579.1"/>
    </source>
</evidence>
<proteinExistence type="predicted"/>
<sequence>MVTHNARQLSDVRKSRCCKRLTRLQLRNMHYESPIGRRFCTIAQYLPLAACVQRTATPLDADARAAAFAVNRTRALHGRLGCSTALFHSRFRWSRTSSSSRGRVPGTQTCGLQRGRAVHVHTLLTSAAMSPQARGLAIQLTRSPD</sequence>
<reference evidence="1 2" key="1">
    <citation type="journal article" date="2005" name="J. Bacteriol.">
        <title>Insights into genome plasticity and pathogenicity of the plant pathogenic Bacterium Xanthomonas campestris pv. vesicatoria revealed by the complete genome sequence.</title>
        <authorList>
            <person name="Thieme F."/>
            <person name="Koebnik R."/>
            <person name="Bekel T."/>
            <person name="Berger C."/>
            <person name="Boch J."/>
            <person name="Buettner D."/>
            <person name="Caldana C."/>
            <person name="Gaigalat L."/>
            <person name="Goesmann A."/>
            <person name="Kay S."/>
            <person name="Kirchner O."/>
            <person name="Lanz C."/>
            <person name="Linke B."/>
            <person name="McHardy A.C."/>
            <person name="Meyer F."/>
            <person name="Mittenhuber G."/>
            <person name="Nies D.H."/>
            <person name="Niesbach-Kloesgen U."/>
            <person name="Patschkowski T."/>
            <person name="Rueckert C."/>
            <person name="Rupp O."/>
            <person name="Schneicker S."/>
            <person name="Schuster S.C."/>
            <person name="Vorhoelter F.J."/>
            <person name="Weber E."/>
            <person name="Puehler A."/>
            <person name="Bonas U."/>
            <person name="Bartels D."/>
            <person name="Kaiser O."/>
        </authorList>
    </citation>
    <scope>NUCLEOTIDE SEQUENCE [LARGE SCALE GENOMIC DNA]</scope>
    <source>
        <strain evidence="1 2">85-10</strain>
    </source>
</reference>
<name>Q3BNT4_XANE5</name>
<evidence type="ECO:0000313" key="2">
    <source>
        <dbReference type="Proteomes" id="UP000007069"/>
    </source>
</evidence>
<accession>Q3BNT4</accession>
<dbReference type="KEGG" id="xcv:XCV3848"/>
<dbReference type="Proteomes" id="UP000007069">
    <property type="component" value="Chromosome"/>
</dbReference>
<dbReference type="AlphaFoldDB" id="Q3BNT4"/>
<protein>
    <submittedName>
        <fullName evidence="1">Uncharacterized protein</fullName>
    </submittedName>
</protein>